<dbReference type="AlphaFoldDB" id="A0A6N2M5R2"/>
<gene>
    <name evidence="1" type="ORF">SVIM_LOCUS313370</name>
</gene>
<organism evidence="1">
    <name type="scientific">Salix viminalis</name>
    <name type="common">Common osier</name>
    <name type="synonym">Basket willow</name>
    <dbReference type="NCBI Taxonomy" id="40686"/>
    <lineage>
        <taxon>Eukaryota</taxon>
        <taxon>Viridiplantae</taxon>
        <taxon>Streptophyta</taxon>
        <taxon>Embryophyta</taxon>
        <taxon>Tracheophyta</taxon>
        <taxon>Spermatophyta</taxon>
        <taxon>Magnoliopsida</taxon>
        <taxon>eudicotyledons</taxon>
        <taxon>Gunneridae</taxon>
        <taxon>Pentapetalae</taxon>
        <taxon>rosids</taxon>
        <taxon>fabids</taxon>
        <taxon>Malpighiales</taxon>
        <taxon>Salicaceae</taxon>
        <taxon>Saliceae</taxon>
        <taxon>Salix</taxon>
    </lineage>
</organism>
<dbReference type="InterPro" id="IPR021109">
    <property type="entry name" value="Peptidase_aspartic_dom_sf"/>
</dbReference>
<sequence>MLGLGKARVEVPSQLASKFGFQRKFAACLSIFNGLILSGNEPSYDSISGTEISSGGYMVGMRWCRRVTRLGAWVSWMEANILFFDDAIYRLLVTPSTSHL</sequence>
<evidence type="ECO:0000313" key="1">
    <source>
        <dbReference type="EMBL" id="VFU48144.1"/>
    </source>
</evidence>
<accession>A0A6N2M5R2</accession>
<protein>
    <submittedName>
        <fullName evidence="1">Uncharacterized protein</fullName>
    </submittedName>
</protein>
<name>A0A6N2M5R2_SALVM</name>
<dbReference type="EMBL" id="CAADRP010001685">
    <property type="protein sequence ID" value="VFU48144.1"/>
    <property type="molecule type" value="Genomic_DNA"/>
</dbReference>
<dbReference type="Gene3D" id="2.40.70.10">
    <property type="entry name" value="Acid Proteases"/>
    <property type="match status" value="1"/>
</dbReference>
<reference evidence="1" key="1">
    <citation type="submission" date="2019-03" db="EMBL/GenBank/DDBJ databases">
        <authorList>
            <person name="Mank J."/>
            <person name="Almeida P."/>
        </authorList>
    </citation>
    <scope>NUCLEOTIDE SEQUENCE</scope>
    <source>
        <strain evidence="1">78183</strain>
    </source>
</reference>
<proteinExistence type="predicted"/>